<evidence type="ECO:0000313" key="6">
    <source>
        <dbReference type="Proteomes" id="UP001172083"/>
    </source>
</evidence>
<dbReference type="SUPFAM" id="SSF51182">
    <property type="entry name" value="RmlC-like cupins"/>
    <property type="match status" value="1"/>
</dbReference>
<protein>
    <submittedName>
        <fullName evidence="5">AraC family transcriptional regulator</fullName>
    </submittedName>
</protein>
<evidence type="ECO:0000256" key="3">
    <source>
        <dbReference type="ARBA" id="ARBA00023163"/>
    </source>
</evidence>
<dbReference type="Pfam" id="PF12833">
    <property type="entry name" value="HTH_18"/>
    <property type="match status" value="1"/>
</dbReference>
<evidence type="ECO:0000256" key="1">
    <source>
        <dbReference type="ARBA" id="ARBA00023015"/>
    </source>
</evidence>
<dbReference type="Gene3D" id="2.60.120.10">
    <property type="entry name" value="Jelly Rolls"/>
    <property type="match status" value="1"/>
</dbReference>
<dbReference type="InterPro" id="IPR018060">
    <property type="entry name" value="HTH_AraC"/>
</dbReference>
<organism evidence="5 6">
    <name type="scientific">Agaribacillus aureus</name>
    <dbReference type="NCBI Taxonomy" id="3051825"/>
    <lineage>
        <taxon>Bacteria</taxon>
        <taxon>Pseudomonadati</taxon>
        <taxon>Bacteroidota</taxon>
        <taxon>Cytophagia</taxon>
        <taxon>Cytophagales</taxon>
        <taxon>Splendidivirgaceae</taxon>
        <taxon>Agaribacillus</taxon>
    </lineage>
</organism>
<dbReference type="PROSITE" id="PS00041">
    <property type="entry name" value="HTH_ARAC_FAMILY_1"/>
    <property type="match status" value="1"/>
</dbReference>
<evidence type="ECO:0000259" key="4">
    <source>
        <dbReference type="PROSITE" id="PS01124"/>
    </source>
</evidence>
<dbReference type="PROSITE" id="PS01124">
    <property type="entry name" value="HTH_ARAC_FAMILY_2"/>
    <property type="match status" value="1"/>
</dbReference>
<evidence type="ECO:0000256" key="2">
    <source>
        <dbReference type="ARBA" id="ARBA00023125"/>
    </source>
</evidence>
<keyword evidence="6" id="KW-1185">Reference proteome</keyword>
<reference evidence="5" key="1">
    <citation type="submission" date="2023-06" db="EMBL/GenBank/DDBJ databases">
        <title>Genomic of Agaribacillus aureum.</title>
        <authorList>
            <person name="Wang G."/>
        </authorList>
    </citation>
    <scope>NUCLEOTIDE SEQUENCE</scope>
    <source>
        <strain evidence="5">BMA12</strain>
    </source>
</reference>
<dbReference type="PANTHER" id="PTHR43280:SF27">
    <property type="entry name" value="TRANSCRIPTIONAL REGULATOR MTLR"/>
    <property type="match status" value="1"/>
</dbReference>
<sequence>MKVELVNRSNPPDKSLTLQKRCLKNASGFLHYHPEFELVYISNSTGTRFIGDSIERFGPDNLVLIGQNLPHLWMNDRKYRQQTTKSQAEVLEIHFDKACIGNSCFSLPELHPICNLLENSKRGICFSKKIGAEVAQEMWKMFDLNDFEKLLALLKILKYLSDTDDYQLLSSTGFIQPFVKSRNRRLDYVYEYIENNFREELSLDTVADMAHMNKASFCRYFKKNNKKTFSRYINELRIGYACKLLIEQEFNIAEICYRSGYNNLSNFNRQFRKITQMSPTGYLRKYNLDYVSMR</sequence>
<feature type="domain" description="HTH araC/xylS-type" evidence="4">
    <location>
        <begin position="187"/>
        <end position="285"/>
    </location>
</feature>
<proteinExistence type="predicted"/>
<evidence type="ECO:0000313" key="5">
    <source>
        <dbReference type="EMBL" id="MDN5211717.1"/>
    </source>
</evidence>
<dbReference type="InterPro" id="IPR009057">
    <property type="entry name" value="Homeodomain-like_sf"/>
</dbReference>
<keyword evidence="1" id="KW-0805">Transcription regulation</keyword>
<name>A0ABT8L1T9_9BACT</name>
<dbReference type="SMART" id="SM00342">
    <property type="entry name" value="HTH_ARAC"/>
    <property type="match status" value="1"/>
</dbReference>
<dbReference type="SUPFAM" id="SSF46689">
    <property type="entry name" value="Homeodomain-like"/>
    <property type="match status" value="2"/>
</dbReference>
<dbReference type="PANTHER" id="PTHR43280">
    <property type="entry name" value="ARAC-FAMILY TRANSCRIPTIONAL REGULATOR"/>
    <property type="match status" value="1"/>
</dbReference>
<dbReference type="InterPro" id="IPR014710">
    <property type="entry name" value="RmlC-like_jellyroll"/>
</dbReference>
<dbReference type="RefSeq" id="WP_346757046.1">
    <property type="nucleotide sequence ID" value="NZ_JAUJEB010000001.1"/>
</dbReference>
<dbReference type="EMBL" id="JAUJEB010000001">
    <property type="protein sequence ID" value="MDN5211717.1"/>
    <property type="molecule type" value="Genomic_DNA"/>
</dbReference>
<accession>A0ABT8L1T9</accession>
<keyword evidence="3" id="KW-0804">Transcription</keyword>
<dbReference type="Gene3D" id="1.10.10.60">
    <property type="entry name" value="Homeodomain-like"/>
    <property type="match status" value="2"/>
</dbReference>
<dbReference type="InterPro" id="IPR018062">
    <property type="entry name" value="HTH_AraC-typ_CS"/>
</dbReference>
<dbReference type="InterPro" id="IPR011051">
    <property type="entry name" value="RmlC_Cupin_sf"/>
</dbReference>
<dbReference type="Proteomes" id="UP001172083">
    <property type="component" value="Unassembled WGS sequence"/>
</dbReference>
<comment type="caution">
    <text evidence="5">The sequence shown here is derived from an EMBL/GenBank/DDBJ whole genome shotgun (WGS) entry which is preliminary data.</text>
</comment>
<gene>
    <name evidence="5" type="ORF">QQ020_06635</name>
</gene>
<keyword evidence="2" id="KW-0238">DNA-binding</keyword>